<evidence type="ECO:0000313" key="2">
    <source>
        <dbReference type="EMBL" id="EAQ12401.1"/>
    </source>
</evidence>
<dbReference type="EMBL" id="AAMT01000008">
    <property type="protein sequence ID" value="EAQ12401.1"/>
    <property type="molecule type" value="Genomic_DNA"/>
</dbReference>
<accession>A3VGJ6</accession>
<keyword evidence="3" id="KW-1185">Reference proteome</keyword>
<organism evidence="2 3">
    <name type="scientific">Maritimibacter alkaliphilus HTCC2654</name>
    <dbReference type="NCBI Taxonomy" id="314271"/>
    <lineage>
        <taxon>Bacteria</taxon>
        <taxon>Pseudomonadati</taxon>
        <taxon>Pseudomonadota</taxon>
        <taxon>Alphaproteobacteria</taxon>
        <taxon>Rhodobacterales</taxon>
        <taxon>Roseobacteraceae</taxon>
        <taxon>Maritimibacter</taxon>
    </lineage>
</organism>
<protein>
    <submittedName>
        <fullName evidence="2">Uncharacterized protein</fullName>
    </submittedName>
</protein>
<feature type="region of interest" description="Disordered" evidence="1">
    <location>
        <begin position="19"/>
        <end position="49"/>
    </location>
</feature>
<sequence>MRRAAHAWEARLFGSRKAMRMRGAAPQTPRGIFRPKKISRRSAGADGVA</sequence>
<reference evidence="2 3" key="1">
    <citation type="journal article" date="2010" name="J. Bacteriol.">
        <title>Genome sequences of Pelagibaca bermudensis HTCC2601T and Maritimibacter alkaliphilus HTCC2654T, the type strains of two marine Roseobacter genera.</title>
        <authorList>
            <person name="Thrash J.C."/>
            <person name="Cho J.C."/>
            <person name="Ferriera S."/>
            <person name="Johnson J."/>
            <person name="Vergin K.L."/>
            <person name="Giovannoni S.J."/>
        </authorList>
    </citation>
    <scope>NUCLEOTIDE SEQUENCE [LARGE SCALE GENOMIC DNA]</scope>
    <source>
        <strain evidence="2 3">HTCC2654</strain>
    </source>
</reference>
<dbReference type="HOGENOM" id="CLU_3137441_0_0_5"/>
<name>A3VGJ6_9RHOB</name>
<gene>
    <name evidence="2" type="ORF">RB2654_13985</name>
</gene>
<dbReference type="Proteomes" id="UP000002931">
    <property type="component" value="Unassembled WGS sequence"/>
</dbReference>
<dbReference type="AlphaFoldDB" id="A3VGJ6"/>
<evidence type="ECO:0000256" key="1">
    <source>
        <dbReference type="SAM" id="MobiDB-lite"/>
    </source>
</evidence>
<evidence type="ECO:0000313" key="3">
    <source>
        <dbReference type="Proteomes" id="UP000002931"/>
    </source>
</evidence>
<proteinExistence type="predicted"/>
<comment type="caution">
    <text evidence="2">The sequence shown here is derived from an EMBL/GenBank/DDBJ whole genome shotgun (WGS) entry which is preliminary data.</text>
</comment>